<protein>
    <recommendedName>
        <fullName evidence="3">alpha-glucosidase</fullName>
        <ecNumber evidence="3">3.2.1.20</ecNumber>
    </recommendedName>
</protein>
<dbReference type="CDD" id="cd06602">
    <property type="entry name" value="GH31_MGAM_SI_GAA"/>
    <property type="match status" value="1"/>
</dbReference>
<feature type="domain" description="Glycoside hydrolase family 31 TIM barrel" evidence="9">
    <location>
        <begin position="308"/>
        <end position="685"/>
    </location>
</feature>
<evidence type="ECO:0000313" key="11">
    <source>
        <dbReference type="EMBL" id="TGJ79646.1"/>
    </source>
</evidence>
<feature type="signal peptide" evidence="8">
    <location>
        <begin position="1"/>
        <end position="17"/>
    </location>
</feature>
<dbReference type="AlphaFoldDB" id="A0A4Z0YPX6"/>
<dbReference type="EC" id="3.2.1.20" evidence="3"/>
<dbReference type="InterPro" id="IPR048395">
    <property type="entry name" value="Glyco_hydro_31_C"/>
</dbReference>
<dbReference type="PANTHER" id="PTHR22762">
    <property type="entry name" value="ALPHA-GLUCOSIDASE"/>
    <property type="match status" value="1"/>
</dbReference>
<keyword evidence="12" id="KW-1185">Reference proteome</keyword>
<dbReference type="SUPFAM" id="SSF74650">
    <property type="entry name" value="Galactose mutarotase-like"/>
    <property type="match status" value="1"/>
</dbReference>
<dbReference type="FunFam" id="3.20.20.80:FF:000138">
    <property type="entry name" value="Putative alpha-glucosidase AgdA"/>
    <property type="match status" value="1"/>
</dbReference>
<dbReference type="OrthoDB" id="5839090at2759"/>
<evidence type="ECO:0000256" key="5">
    <source>
        <dbReference type="ARBA" id="ARBA00023180"/>
    </source>
</evidence>
<evidence type="ECO:0000256" key="1">
    <source>
        <dbReference type="ARBA" id="ARBA00001657"/>
    </source>
</evidence>
<evidence type="ECO:0000256" key="3">
    <source>
        <dbReference type="ARBA" id="ARBA00012741"/>
    </source>
</evidence>
<dbReference type="InterPro" id="IPR000322">
    <property type="entry name" value="Glyco_hydro_31_TIM"/>
</dbReference>
<dbReference type="STRING" id="37992.A0A4Z0YPX6"/>
<dbReference type="InterPro" id="IPR017853">
    <property type="entry name" value="GH"/>
</dbReference>
<evidence type="ECO:0000256" key="6">
    <source>
        <dbReference type="ARBA" id="ARBA00023295"/>
    </source>
</evidence>
<evidence type="ECO:0000313" key="12">
    <source>
        <dbReference type="Proteomes" id="UP000297716"/>
    </source>
</evidence>
<dbReference type="PROSITE" id="PS00129">
    <property type="entry name" value="GLYCOSYL_HYDROL_F31_1"/>
    <property type="match status" value="1"/>
</dbReference>
<keyword evidence="4 7" id="KW-0378">Hydrolase</keyword>
<dbReference type="CDD" id="cd14752">
    <property type="entry name" value="GH31_N"/>
    <property type="match status" value="1"/>
</dbReference>
<dbReference type="Pfam" id="PF21365">
    <property type="entry name" value="Glyco_hydro_31_3rd"/>
    <property type="match status" value="1"/>
</dbReference>
<dbReference type="GO" id="GO:0004558">
    <property type="term" value="F:alpha-1,4-glucosidase activity"/>
    <property type="evidence" value="ECO:0007669"/>
    <property type="project" value="UniProtKB-EC"/>
</dbReference>
<dbReference type="PANTHER" id="PTHR22762:SF133">
    <property type="entry name" value="P-TYPE DOMAIN-CONTAINING PROTEIN"/>
    <property type="match status" value="1"/>
</dbReference>
<dbReference type="GO" id="GO:0030246">
    <property type="term" value="F:carbohydrate binding"/>
    <property type="evidence" value="ECO:0007669"/>
    <property type="project" value="InterPro"/>
</dbReference>
<comment type="similarity">
    <text evidence="2 7">Belongs to the glycosyl hydrolase 31 family.</text>
</comment>
<keyword evidence="6 7" id="KW-0326">Glycosidase</keyword>
<evidence type="ECO:0000256" key="7">
    <source>
        <dbReference type="RuleBase" id="RU361185"/>
    </source>
</evidence>
<dbReference type="InterPro" id="IPR011013">
    <property type="entry name" value="Gal_mutarotase_sf_dom"/>
</dbReference>
<comment type="catalytic activity">
    <reaction evidence="1">
        <text>Hydrolysis of terminal, non-reducing (1-&gt;4)-linked alpha-D-glucose residues with release of alpha-D-glucose.</text>
        <dbReference type="EC" id="3.2.1.20"/>
    </reaction>
</comment>
<reference evidence="11 12" key="1">
    <citation type="submission" date="2019-03" db="EMBL/GenBank/DDBJ databases">
        <title>Draft genome sequence of Xylaria hypoxylon DSM 108379, a ubiquitous saprotrophic-parasitic fungi on hardwood.</title>
        <authorList>
            <person name="Buettner E."/>
            <person name="Leonhardt S."/>
            <person name="Gebauer A.M."/>
            <person name="Liers C."/>
            <person name="Hofrichter M."/>
            <person name="Kellner H."/>
        </authorList>
    </citation>
    <scope>NUCLEOTIDE SEQUENCE [LARGE SCALE GENOMIC DNA]</scope>
    <source>
        <strain evidence="11 12">DSM 108379</strain>
    </source>
</reference>
<dbReference type="Pfam" id="PF01055">
    <property type="entry name" value="Glyco_hydro_31_2nd"/>
    <property type="match status" value="1"/>
</dbReference>
<keyword evidence="8" id="KW-0732">Signal</keyword>
<accession>A0A4Z0YPX6</accession>
<proteinExistence type="inferred from homology"/>
<dbReference type="Gene3D" id="2.60.40.1180">
    <property type="entry name" value="Golgi alpha-mannosidase II"/>
    <property type="match status" value="2"/>
</dbReference>
<keyword evidence="5" id="KW-0325">Glycoprotein</keyword>
<dbReference type="InterPro" id="IPR013780">
    <property type="entry name" value="Glyco_hydro_b"/>
</dbReference>
<dbReference type="SUPFAM" id="SSF51011">
    <property type="entry name" value="Glycosyl hydrolase domain"/>
    <property type="match status" value="1"/>
</dbReference>
<organism evidence="11 12">
    <name type="scientific">Xylaria hypoxylon</name>
    <dbReference type="NCBI Taxonomy" id="37992"/>
    <lineage>
        <taxon>Eukaryota</taxon>
        <taxon>Fungi</taxon>
        <taxon>Dikarya</taxon>
        <taxon>Ascomycota</taxon>
        <taxon>Pezizomycotina</taxon>
        <taxon>Sordariomycetes</taxon>
        <taxon>Xylariomycetidae</taxon>
        <taxon>Xylariales</taxon>
        <taxon>Xylariaceae</taxon>
        <taxon>Xylaria</taxon>
    </lineage>
</organism>
<evidence type="ECO:0000256" key="8">
    <source>
        <dbReference type="SAM" id="SignalP"/>
    </source>
</evidence>
<dbReference type="EMBL" id="SKBN01000272">
    <property type="protein sequence ID" value="TGJ79646.1"/>
    <property type="molecule type" value="Genomic_DNA"/>
</dbReference>
<dbReference type="GO" id="GO:0005975">
    <property type="term" value="P:carbohydrate metabolic process"/>
    <property type="evidence" value="ECO:0007669"/>
    <property type="project" value="InterPro"/>
</dbReference>
<dbReference type="Gene3D" id="3.20.20.80">
    <property type="entry name" value="Glycosidases"/>
    <property type="match status" value="1"/>
</dbReference>
<dbReference type="Proteomes" id="UP000297716">
    <property type="component" value="Unassembled WGS sequence"/>
</dbReference>
<gene>
    <name evidence="11" type="ORF">E0Z10_g9109</name>
</gene>
<evidence type="ECO:0000259" key="10">
    <source>
        <dbReference type="Pfam" id="PF21365"/>
    </source>
</evidence>
<sequence>MLFILACLILSLPSSSSLSIALRERDDGPVVPNIRDPEAVDPQTVCHGYEASNVVETPLGLTADLVLARDPCNVYGTDIEVLSLIVEYQAADRLHVEILPKYIGQNNESWFILPDIVVPKPKHENHVKPQTDLDFSWSNEPTFSFKITRKSTGDVLFTTESSKLVYEDQFIEFGSVLPENYNLYGLGETIHGFRLGNNLTRTLYNADVGDIVDANLYGFHPIYLDTRYFEVGLHGNMSYAAYPTDKSVQYKSFTHGVFHRNAHTQEILLRESKITWRALGGTIDLYFFDGPTQDQVTKSYQTSAIGLPAMQQYWTFGYHHCRWGYQNWSVVQGVVDNFAKHEIPLETIWNDIDYMKAYRDFENDPDRYPYDVGVEFLAELHKNNQHYIPIIDAGYMYLYPATKVTSISRSTEDLHKMFLSPILTGRSITIAWADWMGSLSGRAGANQWWISEVAEYHKKIPFDGIWIDMSEVASFCSGSCGSSERDYGFTGLESTSFSDMADSATADTRNVNSPPYAVNNYHGDLAGHTLSPNATHSDGTVQYDFHNVWGHQLLNATYHALLNISPKKRPFIIGRSTFAGSGRVAGHWGGDNYSNWPYLYFAIPQALSFSLYGMPMFGVDTCGFSNDVNEELCNRWMQLSAFFPFYRNHNEINAISQEPYLWPSVIEASKTAMKIRYALLPYIYTTFYLSHSTGSTTLRALAWEFPDEPWLADADRQFMLGGAILITPVLEQGATTVDGVFPGIGSGTIWYDWYNQTRVAEVEAGQNKTISAPLGHIPVFVRGGSVVPMHEPGLTTAAVRASPWSLLVALDATGKAHGGLYIDDGESVDPEATAWVDFSVSKSSLTATQSGTYDKDRNPLGYVTILGVERDVSEVSFGNTKLATKSWHLDAKTGILRVNGLDTLTEKGAWASDWILSWSGR</sequence>
<feature type="domain" description="Glycosyl hydrolase family 31 C-terminal" evidence="10">
    <location>
        <begin position="694"/>
        <end position="787"/>
    </location>
</feature>
<name>A0A4Z0YPX6_9PEZI</name>
<evidence type="ECO:0000256" key="4">
    <source>
        <dbReference type="ARBA" id="ARBA00022801"/>
    </source>
</evidence>
<comment type="caution">
    <text evidence="11">The sequence shown here is derived from an EMBL/GenBank/DDBJ whole genome shotgun (WGS) entry which is preliminary data.</text>
</comment>
<evidence type="ECO:0000259" key="9">
    <source>
        <dbReference type="Pfam" id="PF01055"/>
    </source>
</evidence>
<dbReference type="Gene3D" id="2.60.40.1760">
    <property type="entry name" value="glycosyl hydrolase (family 31)"/>
    <property type="match status" value="1"/>
</dbReference>
<dbReference type="SUPFAM" id="SSF51445">
    <property type="entry name" value="(Trans)glycosidases"/>
    <property type="match status" value="1"/>
</dbReference>
<evidence type="ECO:0000256" key="2">
    <source>
        <dbReference type="ARBA" id="ARBA00007806"/>
    </source>
</evidence>
<dbReference type="InterPro" id="IPR030458">
    <property type="entry name" value="Glyco_hydro_31_AS"/>
</dbReference>
<feature type="chain" id="PRO_5021242187" description="alpha-glucosidase" evidence="8">
    <location>
        <begin position="18"/>
        <end position="921"/>
    </location>
</feature>